<evidence type="ECO:0000256" key="1">
    <source>
        <dbReference type="ARBA" id="ARBA00022490"/>
    </source>
</evidence>
<feature type="domain" description="Response regulatory" evidence="9">
    <location>
        <begin position="3"/>
        <end position="121"/>
    </location>
</feature>
<dbReference type="SMART" id="SM00342">
    <property type="entry name" value="HTH_ARAC"/>
    <property type="match status" value="1"/>
</dbReference>
<dbReference type="PANTHER" id="PTHR42713">
    <property type="entry name" value="HISTIDINE KINASE-RELATED"/>
    <property type="match status" value="1"/>
</dbReference>
<dbReference type="InterPro" id="IPR051552">
    <property type="entry name" value="HptR"/>
</dbReference>
<dbReference type="PROSITE" id="PS01124">
    <property type="entry name" value="HTH_ARAC_FAMILY_2"/>
    <property type="match status" value="1"/>
</dbReference>
<keyword evidence="3" id="KW-0902">Two-component regulatory system</keyword>
<evidence type="ECO:0000256" key="3">
    <source>
        <dbReference type="ARBA" id="ARBA00023012"/>
    </source>
</evidence>
<dbReference type="InterPro" id="IPR001789">
    <property type="entry name" value="Sig_transdc_resp-reg_receiver"/>
</dbReference>
<feature type="domain" description="HTH araC/xylS-type" evidence="8">
    <location>
        <begin position="421"/>
        <end position="519"/>
    </location>
</feature>
<name>A0ABS6JH25_9BACI</name>
<proteinExistence type="predicted"/>
<evidence type="ECO:0000259" key="8">
    <source>
        <dbReference type="PROSITE" id="PS01124"/>
    </source>
</evidence>
<evidence type="ECO:0000256" key="6">
    <source>
        <dbReference type="ARBA" id="ARBA00023163"/>
    </source>
</evidence>
<accession>A0ABS6JH25</accession>
<dbReference type="InterPro" id="IPR018062">
    <property type="entry name" value="HTH_AraC-typ_CS"/>
</dbReference>
<gene>
    <name evidence="10" type="ORF">KS419_14635</name>
</gene>
<dbReference type="PANTHER" id="PTHR42713:SF3">
    <property type="entry name" value="TRANSCRIPTIONAL REGULATORY PROTEIN HPTR"/>
    <property type="match status" value="1"/>
</dbReference>
<evidence type="ECO:0000259" key="9">
    <source>
        <dbReference type="PROSITE" id="PS50110"/>
    </source>
</evidence>
<evidence type="ECO:0000313" key="10">
    <source>
        <dbReference type="EMBL" id="MBU9712964.1"/>
    </source>
</evidence>
<keyword evidence="11" id="KW-1185">Reference proteome</keyword>
<keyword evidence="2 7" id="KW-0597">Phosphoprotein</keyword>
<dbReference type="EMBL" id="JAHQCS010000119">
    <property type="protein sequence ID" value="MBU9712964.1"/>
    <property type="molecule type" value="Genomic_DNA"/>
</dbReference>
<organism evidence="10 11">
    <name type="scientific">Evansella tamaricis</name>
    <dbReference type="NCBI Taxonomy" id="2069301"/>
    <lineage>
        <taxon>Bacteria</taxon>
        <taxon>Bacillati</taxon>
        <taxon>Bacillota</taxon>
        <taxon>Bacilli</taxon>
        <taxon>Bacillales</taxon>
        <taxon>Bacillaceae</taxon>
        <taxon>Evansella</taxon>
    </lineage>
</organism>
<dbReference type="SMART" id="SM00448">
    <property type="entry name" value="REC"/>
    <property type="match status" value="1"/>
</dbReference>
<dbReference type="InterPro" id="IPR018060">
    <property type="entry name" value="HTH_AraC"/>
</dbReference>
<evidence type="ECO:0000256" key="4">
    <source>
        <dbReference type="ARBA" id="ARBA00023015"/>
    </source>
</evidence>
<dbReference type="PROSITE" id="PS00041">
    <property type="entry name" value="HTH_ARAC_FAMILY_1"/>
    <property type="match status" value="1"/>
</dbReference>
<evidence type="ECO:0000256" key="2">
    <source>
        <dbReference type="ARBA" id="ARBA00022553"/>
    </source>
</evidence>
<feature type="modified residue" description="4-aspartylphosphate" evidence="7">
    <location>
        <position position="55"/>
    </location>
</feature>
<keyword evidence="5" id="KW-0238">DNA-binding</keyword>
<dbReference type="PROSITE" id="PS50110">
    <property type="entry name" value="RESPONSE_REGULATORY"/>
    <property type="match status" value="1"/>
</dbReference>
<evidence type="ECO:0000313" key="11">
    <source>
        <dbReference type="Proteomes" id="UP000784880"/>
    </source>
</evidence>
<dbReference type="Pfam" id="PF00072">
    <property type="entry name" value="Response_reg"/>
    <property type="match status" value="1"/>
</dbReference>
<keyword evidence="4" id="KW-0805">Transcription regulation</keyword>
<dbReference type="Proteomes" id="UP000784880">
    <property type="component" value="Unassembled WGS sequence"/>
</dbReference>
<reference evidence="10 11" key="1">
    <citation type="submission" date="2021-06" db="EMBL/GenBank/DDBJ databases">
        <title>Bacillus sp. RD4P76, an endophyte from a halophyte.</title>
        <authorList>
            <person name="Sun J.-Q."/>
        </authorList>
    </citation>
    <scope>NUCLEOTIDE SEQUENCE [LARGE SCALE GENOMIC DNA]</scope>
    <source>
        <strain evidence="10 11">CGMCC 1.15917</strain>
    </source>
</reference>
<dbReference type="CDD" id="cd17536">
    <property type="entry name" value="REC_YesN-like"/>
    <property type="match status" value="1"/>
</dbReference>
<sequence>MYTVLLVDDEVFVRQGLISLIEWEKCGFKVIAEASNGEDAFDMINKKNPDLVITDIRMPVIDGLELIKKVHDELNKDQKFIIVSGYSDFSYAQKAVRYGVIDFVLKPIDQQEMENTLTTLSATLDDEKQESSNKEKLLLEKLFIQSLEGNIDSDEEKEWSKLLKVSDSKYLYYLLLEINNVLPKETVEENEDRIAIIKNAFGRAGGNTDHFISYEQQDGSVGLLISSNDLVEVRGDVEKFGSHLVKDVSRKSRNTITAFVGKKATDLTSLNISYNTANSIRGYRYLLNEMNVITYEMVSDLPITYNELNTKLYLSLMEQIEENTVTDIGNTVERIFTEFQEKSFAPSALRTTINRCIHGVIERITSMEGDEKKIVTMEPMMNWERFNLTLEELKKMFTSFVIEGSVLIQDLRKENMKGDIHKVKSYVENNYHENISLKSIASKYYMNPVYMGQLFKKTFGLYFKEYLLQLRIDEAKKLLRQTDMRVYEVAEKVGFGSTDYFVTQFEKINKMTPTEYRNQLLKK</sequence>
<dbReference type="RefSeq" id="WP_217067137.1">
    <property type="nucleotide sequence ID" value="NZ_JAHQCS010000119.1"/>
</dbReference>
<keyword evidence="6" id="KW-0804">Transcription</keyword>
<comment type="caution">
    <text evidence="10">The sequence shown here is derived from an EMBL/GenBank/DDBJ whole genome shotgun (WGS) entry which is preliminary data.</text>
</comment>
<evidence type="ECO:0000256" key="5">
    <source>
        <dbReference type="ARBA" id="ARBA00023125"/>
    </source>
</evidence>
<protein>
    <submittedName>
        <fullName evidence="10">Response regulator transcription factor</fullName>
    </submittedName>
</protein>
<evidence type="ECO:0000256" key="7">
    <source>
        <dbReference type="PROSITE-ProRule" id="PRU00169"/>
    </source>
</evidence>
<keyword evidence="1" id="KW-0963">Cytoplasm</keyword>
<dbReference type="Pfam" id="PF12833">
    <property type="entry name" value="HTH_18"/>
    <property type="match status" value="1"/>
</dbReference>